<gene>
    <name evidence="2" type="ORF">MG3_06341</name>
</gene>
<protein>
    <submittedName>
        <fullName evidence="2">Uncharacterized protein</fullName>
    </submittedName>
</protein>
<evidence type="ECO:0000256" key="1">
    <source>
        <dbReference type="SAM" id="Phobius"/>
    </source>
</evidence>
<organism evidence="2 3">
    <name type="scientific">Candida albicans P78048</name>
    <dbReference type="NCBI Taxonomy" id="1094989"/>
    <lineage>
        <taxon>Eukaryota</taxon>
        <taxon>Fungi</taxon>
        <taxon>Dikarya</taxon>
        <taxon>Ascomycota</taxon>
        <taxon>Saccharomycotina</taxon>
        <taxon>Pichiomycetes</taxon>
        <taxon>Debaryomycetaceae</taxon>
        <taxon>Candida/Lodderomyces clade</taxon>
        <taxon>Candida</taxon>
    </lineage>
</organism>
<feature type="transmembrane region" description="Helical" evidence="1">
    <location>
        <begin position="36"/>
        <end position="61"/>
    </location>
</feature>
<evidence type="ECO:0000313" key="3">
    <source>
        <dbReference type="Proteomes" id="UP000030161"/>
    </source>
</evidence>
<sequence length="145" mass="16799">MFRQSIRHHYENKVVCFRSCLNNLVTNGRSKKSKIILIYMAYYFLQLSDFLEKIFEIFFFFSGFDRWGLGLLRNTDLITRFGRCQVSPLCSIVGTIESGEMPNRSMLAMKTTAIALFGIVSIRIGWSFLSLFRKGTCIIVILQLE</sequence>
<keyword evidence="1" id="KW-0812">Transmembrane</keyword>
<dbReference type="AlphaFoldDB" id="A0AB34PII4"/>
<dbReference type="Proteomes" id="UP000030161">
    <property type="component" value="Unassembled WGS sequence"/>
</dbReference>
<accession>A0AB34PII4</accession>
<reference evidence="2 3" key="1">
    <citation type="submission" date="2013-12" db="EMBL/GenBank/DDBJ databases">
        <title>The Genome Sequence of Candida albicans P78048.</title>
        <authorList>
            <consortium name="The Broad Institute Genome Sequencing Platform"/>
            <consortium name="The Broad Institute Genome Sequencing Center for Infectious Disease"/>
            <person name="Cuomo C."/>
            <person name="Bennett R."/>
            <person name="Hirakawa M."/>
            <person name="Noverr M."/>
            <person name="Mitchell A."/>
            <person name="Young S.K."/>
            <person name="Zeng Q."/>
            <person name="Gargeya S."/>
            <person name="Fitzgerald M."/>
            <person name="Abouelleil A."/>
            <person name="Alvarado L."/>
            <person name="Berlin A.M."/>
            <person name="Chapman S.B."/>
            <person name="Dewar J."/>
            <person name="Goldberg J."/>
            <person name="Griggs A."/>
            <person name="Gujja S."/>
            <person name="Hansen M."/>
            <person name="Howarth C."/>
            <person name="Imamovic A."/>
            <person name="Larimer J."/>
            <person name="McCowan C."/>
            <person name="Murphy C."/>
            <person name="Pearson M."/>
            <person name="Priest M."/>
            <person name="Roberts A."/>
            <person name="Saif S."/>
            <person name="Shea T."/>
            <person name="Sykes S."/>
            <person name="Wortman J."/>
            <person name="Nusbaum C."/>
            <person name="Birren B."/>
        </authorList>
    </citation>
    <scope>NUCLEOTIDE SEQUENCE [LARGE SCALE GENOMIC DNA]</scope>
    <source>
        <strain evidence="2 3">P78048</strain>
    </source>
</reference>
<name>A0AB34PII4_CANAX</name>
<comment type="caution">
    <text evidence="2">The sequence shown here is derived from an EMBL/GenBank/DDBJ whole genome shotgun (WGS) entry which is preliminary data.</text>
</comment>
<feature type="transmembrane region" description="Helical" evidence="1">
    <location>
        <begin position="107"/>
        <end position="126"/>
    </location>
</feature>
<evidence type="ECO:0000313" key="2">
    <source>
        <dbReference type="EMBL" id="KGR00668.1"/>
    </source>
</evidence>
<dbReference type="EMBL" id="AJIX01000058">
    <property type="protein sequence ID" value="KGR00668.1"/>
    <property type="molecule type" value="Genomic_DNA"/>
</dbReference>
<keyword evidence="1" id="KW-0472">Membrane</keyword>
<keyword evidence="1" id="KW-1133">Transmembrane helix</keyword>
<proteinExistence type="predicted"/>